<dbReference type="Pfam" id="PF13412">
    <property type="entry name" value="HTH_24"/>
    <property type="match status" value="1"/>
</dbReference>
<evidence type="ECO:0000256" key="2">
    <source>
        <dbReference type="ARBA" id="ARBA00023125"/>
    </source>
</evidence>
<comment type="caution">
    <text evidence="5">The sequence shown here is derived from an EMBL/GenBank/DDBJ whole genome shotgun (WGS) entry which is preliminary data.</text>
</comment>
<dbReference type="InterPro" id="IPR011008">
    <property type="entry name" value="Dimeric_a/b-barrel"/>
</dbReference>
<dbReference type="Gene3D" id="3.30.70.920">
    <property type="match status" value="1"/>
</dbReference>
<dbReference type="InterPro" id="IPR036388">
    <property type="entry name" value="WH-like_DNA-bd_sf"/>
</dbReference>
<keyword evidence="1" id="KW-0805">Transcription regulation</keyword>
<organism evidence="5 6">
    <name type="scientific">Tepidamorphus gemmatus</name>
    <dbReference type="NCBI Taxonomy" id="747076"/>
    <lineage>
        <taxon>Bacteria</taxon>
        <taxon>Pseudomonadati</taxon>
        <taxon>Pseudomonadota</taxon>
        <taxon>Alphaproteobacteria</taxon>
        <taxon>Hyphomicrobiales</taxon>
        <taxon>Tepidamorphaceae</taxon>
        <taxon>Tepidamorphus</taxon>
    </lineage>
</organism>
<dbReference type="PRINTS" id="PR00033">
    <property type="entry name" value="HTHASNC"/>
</dbReference>
<dbReference type="EMBL" id="SMAK01000007">
    <property type="protein sequence ID" value="TCT09278.1"/>
    <property type="molecule type" value="Genomic_DNA"/>
</dbReference>
<accession>A0A4V6NZN6</accession>
<dbReference type="InterPro" id="IPR019887">
    <property type="entry name" value="Tscrpt_reg_AsnC/Lrp_C"/>
</dbReference>
<dbReference type="InterPro" id="IPR000485">
    <property type="entry name" value="AsnC-type_HTH_dom"/>
</dbReference>
<protein>
    <submittedName>
        <fullName evidence="5">DNA-binding Lrp family transcriptional regulator</fullName>
    </submittedName>
</protein>
<dbReference type="OrthoDB" id="7847328at2"/>
<dbReference type="GO" id="GO:0043200">
    <property type="term" value="P:response to amino acid"/>
    <property type="evidence" value="ECO:0007669"/>
    <property type="project" value="TreeGrafter"/>
</dbReference>
<dbReference type="InterPro" id="IPR011991">
    <property type="entry name" value="ArsR-like_HTH"/>
</dbReference>
<dbReference type="Proteomes" id="UP000295678">
    <property type="component" value="Unassembled WGS sequence"/>
</dbReference>
<dbReference type="InterPro" id="IPR019888">
    <property type="entry name" value="Tscrpt_reg_AsnC-like"/>
</dbReference>
<dbReference type="InterPro" id="IPR019885">
    <property type="entry name" value="Tscrpt_reg_HTH_AsnC-type_CS"/>
</dbReference>
<name>A0A4V6NZN6_9HYPH</name>
<dbReference type="RefSeq" id="WP_132806992.1">
    <property type="nucleotide sequence ID" value="NZ_SMAK01000007.1"/>
</dbReference>
<evidence type="ECO:0000256" key="1">
    <source>
        <dbReference type="ARBA" id="ARBA00023015"/>
    </source>
</evidence>
<dbReference type="AlphaFoldDB" id="A0A4V6NZN6"/>
<dbReference type="GO" id="GO:0043565">
    <property type="term" value="F:sequence-specific DNA binding"/>
    <property type="evidence" value="ECO:0007669"/>
    <property type="project" value="InterPro"/>
</dbReference>
<dbReference type="Pfam" id="PF01037">
    <property type="entry name" value="AsnC_trans_reg"/>
    <property type="match status" value="1"/>
</dbReference>
<dbReference type="SUPFAM" id="SSF46785">
    <property type="entry name" value="Winged helix' DNA-binding domain"/>
    <property type="match status" value="1"/>
</dbReference>
<keyword evidence="3" id="KW-0804">Transcription</keyword>
<reference evidence="5 6" key="1">
    <citation type="submission" date="2019-03" db="EMBL/GenBank/DDBJ databases">
        <title>Genomic Encyclopedia of Type Strains, Phase IV (KMG-IV): sequencing the most valuable type-strain genomes for metagenomic binning, comparative biology and taxonomic classification.</title>
        <authorList>
            <person name="Goeker M."/>
        </authorList>
    </citation>
    <scope>NUCLEOTIDE SEQUENCE [LARGE SCALE GENOMIC DNA]</scope>
    <source>
        <strain evidence="5 6">DSM 19345</strain>
    </source>
</reference>
<feature type="domain" description="HTH asnC-type" evidence="4">
    <location>
        <begin position="6"/>
        <end position="67"/>
    </location>
</feature>
<dbReference type="SUPFAM" id="SSF54909">
    <property type="entry name" value="Dimeric alpha+beta barrel"/>
    <property type="match status" value="1"/>
</dbReference>
<dbReference type="GO" id="GO:0005829">
    <property type="term" value="C:cytosol"/>
    <property type="evidence" value="ECO:0007669"/>
    <property type="project" value="TreeGrafter"/>
</dbReference>
<evidence type="ECO:0000313" key="5">
    <source>
        <dbReference type="EMBL" id="TCT09278.1"/>
    </source>
</evidence>
<proteinExistence type="predicted"/>
<keyword evidence="2 5" id="KW-0238">DNA-binding</keyword>
<dbReference type="PROSITE" id="PS00519">
    <property type="entry name" value="HTH_ASNC_1"/>
    <property type="match status" value="1"/>
</dbReference>
<dbReference type="SMART" id="SM00344">
    <property type="entry name" value="HTH_ASNC"/>
    <property type="match status" value="1"/>
</dbReference>
<evidence type="ECO:0000259" key="4">
    <source>
        <dbReference type="PROSITE" id="PS50956"/>
    </source>
</evidence>
<dbReference type="CDD" id="cd00090">
    <property type="entry name" value="HTH_ARSR"/>
    <property type="match status" value="1"/>
</dbReference>
<evidence type="ECO:0000256" key="3">
    <source>
        <dbReference type="ARBA" id="ARBA00023163"/>
    </source>
</evidence>
<dbReference type="InterPro" id="IPR036390">
    <property type="entry name" value="WH_DNA-bd_sf"/>
</dbReference>
<dbReference type="PROSITE" id="PS50956">
    <property type="entry name" value="HTH_ASNC_2"/>
    <property type="match status" value="1"/>
</dbReference>
<evidence type="ECO:0000313" key="6">
    <source>
        <dbReference type="Proteomes" id="UP000295678"/>
    </source>
</evidence>
<sequence>MRLDDLDARDRAILRVMQQDGRLTNAELADRVGLSPSACLRRLRLLEESGLVAGYAMILDQKACGLPGTAFVFITLDQQGRQALDAFEAAVKGVPEILECHLLAGASDYLVRVVYRDAADLERIHTEILTRLPGVVRVNSTLTLREVKKTTRLPV</sequence>
<gene>
    <name evidence="5" type="ORF">EDC22_107125</name>
</gene>
<keyword evidence="6" id="KW-1185">Reference proteome</keyword>
<dbReference type="PANTHER" id="PTHR30154">
    <property type="entry name" value="LEUCINE-RESPONSIVE REGULATORY PROTEIN"/>
    <property type="match status" value="1"/>
</dbReference>
<dbReference type="Gene3D" id="1.10.10.10">
    <property type="entry name" value="Winged helix-like DNA-binding domain superfamily/Winged helix DNA-binding domain"/>
    <property type="match status" value="1"/>
</dbReference>
<dbReference type="PANTHER" id="PTHR30154:SF34">
    <property type="entry name" value="TRANSCRIPTIONAL REGULATOR AZLB"/>
    <property type="match status" value="1"/>
</dbReference>
<dbReference type="GO" id="GO:0006355">
    <property type="term" value="P:regulation of DNA-templated transcription"/>
    <property type="evidence" value="ECO:0007669"/>
    <property type="project" value="UniProtKB-ARBA"/>
</dbReference>